<dbReference type="Proteomes" id="UP000433502">
    <property type="component" value="Segment"/>
</dbReference>
<name>A0A6B9J1Z9_9CAUD</name>
<reference evidence="1 2" key="1">
    <citation type="submission" date="2019-10" db="EMBL/GenBank/DDBJ databases">
        <title>Complete genome sequence of bacteriophage vB_RLeM_RL2RES.</title>
        <authorList>
            <person name="Gunathilake D."/>
            <person name="Bhat S."/>
            <person name="Yost C.K."/>
            <person name="Hynes M.F."/>
        </authorList>
    </citation>
    <scope>NUCLEOTIDE SEQUENCE [LARGE SCALE GENOMIC DNA]</scope>
</reference>
<dbReference type="EMBL" id="MN549361">
    <property type="protein sequence ID" value="QGZ14334.1"/>
    <property type="molecule type" value="Genomic_DNA"/>
</dbReference>
<protein>
    <submittedName>
        <fullName evidence="1">Uncharacterized protein</fullName>
    </submittedName>
</protein>
<accession>A0A6B9J1Z9</accession>
<organism evidence="1 2">
    <name type="scientific">Rhizobium phage RL2RES</name>
    <dbReference type="NCBI Taxonomy" id="103371"/>
    <lineage>
        <taxon>Viruses</taxon>
        <taxon>Duplodnaviria</taxon>
        <taxon>Heunggongvirae</taxon>
        <taxon>Uroviricota</taxon>
        <taxon>Caudoviricetes</taxon>
        <taxon>Pootjesviridae</taxon>
        <taxon>Innesvirus</taxon>
        <taxon>Innesvirus RL2RES</taxon>
    </lineage>
</organism>
<evidence type="ECO:0000313" key="2">
    <source>
        <dbReference type="Proteomes" id="UP000433502"/>
    </source>
</evidence>
<keyword evidence="2" id="KW-1185">Reference proteome</keyword>
<sequence>MHSKLRARRKSIERLQTLKRLRALGAPLFIIKFEQHMMAINRQGILKSSKMSPALERVLAKLNEESE</sequence>
<gene>
    <name evidence="1" type="ORF">RL2RES_149</name>
</gene>
<proteinExistence type="predicted"/>
<evidence type="ECO:0000313" key="1">
    <source>
        <dbReference type="EMBL" id="QGZ14334.1"/>
    </source>
</evidence>